<gene>
    <name evidence="2" type="ORF">OH76DRAFT_1411643</name>
</gene>
<feature type="compositionally biased region" description="Low complexity" evidence="1">
    <location>
        <begin position="121"/>
        <end position="135"/>
    </location>
</feature>
<accession>A0A371CNT1</accession>
<evidence type="ECO:0000256" key="1">
    <source>
        <dbReference type="SAM" id="MobiDB-lite"/>
    </source>
</evidence>
<evidence type="ECO:0000313" key="2">
    <source>
        <dbReference type="EMBL" id="RDX41958.1"/>
    </source>
</evidence>
<organism evidence="2 3">
    <name type="scientific">Lentinus brumalis</name>
    <dbReference type="NCBI Taxonomy" id="2498619"/>
    <lineage>
        <taxon>Eukaryota</taxon>
        <taxon>Fungi</taxon>
        <taxon>Dikarya</taxon>
        <taxon>Basidiomycota</taxon>
        <taxon>Agaricomycotina</taxon>
        <taxon>Agaricomycetes</taxon>
        <taxon>Polyporales</taxon>
        <taxon>Polyporaceae</taxon>
        <taxon>Lentinus</taxon>
    </lineage>
</organism>
<protein>
    <submittedName>
        <fullName evidence="2">Uncharacterized protein</fullName>
    </submittedName>
</protein>
<feature type="region of interest" description="Disordered" evidence="1">
    <location>
        <begin position="178"/>
        <end position="207"/>
    </location>
</feature>
<keyword evidence="3" id="KW-1185">Reference proteome</keyword>
<feature type="compositionally biased region" description="Polar residues" evidence="1">
    <location>
        <begin position="136"/>
        <end position="147"/>
    </location>
</feature>
<feature type="compositionally biased region" description="Polar residues" evidence="1">
    <location>
        <begin position="193"/>
        <end position="202"/>
    </location>
</feature>
<dbReference type="Proteomes" id="UP000256964">
    <property type="component" value="Unassembled WGS sequence"/>
</dbReference>
<evidence type="ECO:0000313" key="3">
    <source>
        <dbReference type="Proteomes" id="UP000256964"/>
    </source>
</evidence>
<name>A0A371CNT1_9APHY</name>
<dbReference type="AlphaFoldDB" id="A0A371CNT1"/>
<dbReference type="OrthoDB" id="10561506at2759"/>
<sequence length="231" mass="25172">MVKTATNRVAAESFLKRKIQTLVRHRSYKPSPLRRQITFGSLEKLPRARAALQRQKTLVTEEAIPAKEVSTGRSIGRSRGLRTISRQRTLRVQQTVEAPLEADDIARLKASFETSLILEDSPSSLSSSTTAPSLAPQSQQPNESGRSGVQLGPATILRPAKVSATSALRPAIVSEQARFACDEPLSGKDETSITRSLSNRPHTGSLMHTVVQTQKKLWERKSGSGLAPSNP</sequence>
<reference evidence="2 3" key="1">
    <citation type="journal article" date="2018" name="Biotechnol. Biofuels">
        <title>Integrative visual omics of the white-rot fungus Polyporus brumalis exposes the biotechnological potential of its oxidative enzymes for delignifying raw plant biomass.</title>
        <authorList>
            <person name="Miyauchi S."/>
            <person name="Rancon A."/>
            <person name="Drula E."/>
            <person name="Hage H."/>
            <person name="Chaduli D."/>
            <person name="Favel A."/>
            <person name="Grisel S."/>
            <person name="Henrissat B."/>
            <person name="Herpoel-Gimbert I."/>
            <person name="Ruiz-Duenas F.J."/>
            <person name="Chevret D."/>
            <person name="Hainaut M."/>
            <person name="Lin J."/>
            <person name="Wang M."/>
            <person name="Pangilinan J."/>
            <person name="Lipzen A."/>
            <person name="Lesage-Meessen L."/>
            <person name="Navarro D."/>
            <person name="Riley R."/>
            <person name="Grigoriev I.V."/>
            <person name="Zhou S."/>
            <person name="Raouche S."/>
            <person name="Rosso M.N."/>
        </authorList>
    </citation>
    <scope>NUCLEOTIDE SEQUENCE [LARGE SCALE GENOMIC DNA]</scope>
    <source>
        <strain evidence="2 3">BRFM 1820</strain>
    </source>
</reference>
<feature type="region of interest" description="Disordered" evidence="1">
    <location>
        <begin position="121"/>
        <end position="150"/>
    </location>
</feature>
<dbReference type="EMBL" id="KZ857497">
    <property type="protein sequence ID" value="RDX41958.1"/>
    <property type="molecule type" value="Genomic_DNA"/>
</dbReference>
<proteinExistence type="predicted"/>